<gene>
    <name evidence="2" type="ORF">TCIL3000_2_270</name>
</gene>
<protein>
    <submittedName>
        <fullName evidence="2">Uncharacterized protein TCIL3000_2_270</fullName>
    </submittedName>
</protein>
<sequence>MFDLCTCLIALFSFPSPFSPDWQYHVLLTRVRRDMVWGRRKWYTRLRSRHLPSNLLAFTHVFDVYACSSASEYLYLSIYLTTMLSMYLLFVCGVLVWLPRRCMCKSQTPLRLLPSFPFPFLLLFIFISCLHYCYIGFIRLVLAVLWVIIADVQHYVRRMLHYHGMAGENGWIVECPSTPATHILPPVVS</sequence>
<dbReference type="EMBL" id="HE575315">
    <property type="protein sequence ID" value="CCC89459.1"/>
    <property type="molecule type" value="Genomic_DNA"/>
</dbReference>
<organism evidence="2">
    <name type="scientific">Trypanosoma congolense (strain IL3000)</name>
    <dbReference type="NCBI Taxonomy" id="1068625"/>
    <lineage>
        <taxon>Eukaryota</taxon>
        <taxon>Discoba</taxon>
        <taxon>Euglenozoa</taxon>
        <taxon>Kinetoplastea</taxon>
        <taxon>Metakinetoplastina</taxon>
        <taxon>Trypanosomatida</taxon>
        <taxon>Trypanosomatidae</taxon>
        <taxon>Trypanosoma</taxon>
        <taxon>Nannomonas</taxon>
    </lineage>
</organism>
<evidence type="ECO:0000313" key="2">
    <source>
        <dbReference type="EMBL" id="CCC89459.1"/>
    </source>
</evidence>
<dbReference type="VEuPathDB" id="TriTrypDB:TcIL3000_2_270"/>
<feature type="transmembrane region" description="Helical" evidence="1">
    <location>
        <begin position="73"/>
        <end position="98"/>
    </location>
</feature>
<keyword evidence="1" id="KW-1133">Transmembrane helix</keyword>
<proteinExistence type="predicted"/>
<keyword evidence="1" id="KW-0812">Transmembrane</keyword>
<evidence type="ECO:0000256" key="1">
    <source>
        <dbReference type="SAM" id="Phobius"/>
    </source>
</evidence>
<feature type="transmembrane region" description="Helical" evidence="1">
    <location>
        <begin position="134"/>
        <end position="152"/>
    </location>
</feature>
<reference evidence="2" key="1">
    <citation type="journal article" date="2012" name="Proc. Natl. Acad. Sci. U.S.A.">
        <title>Antigenic diversity is generated by distinct evolutionary mechanisms in African trypanosome species.</title>
        <authorList>
            <person name="Jackson A.P."/>
            <person name="Berry A."/>
            <person name="Aslett M."/>
            <person name="Allison H.C."/>
            <person name="Burton P."/>
            <person name="Vavrova-Anderson J."/>
            <person name="Brown R."/>
            <person name="Browne H."/>
            <person name="Corton N."/>
            <person name="Hauser H."/>
            <person name="Gamble J."/>
            <person name="Gilderthorp R."/>
            <person name="Marcello L."/>
            <person name="McQuillan J."/>
            <person name="Otto T.D."/>
            <person name="Quail M.A."/>
            <person name="Sanders M.J."/>
            <person name="van Tonder A."/>
            <person name="Ginger M.L."/>
            <person name="Field M.C."/>
            <person name="Barry J.D."/>
            <person name="Hertz-Fowler C."/>
            <person name="Berriman M."/>
        </authorList>
    </citation>
    <scope>NUCLEOTIDE SEQUENCE</scope>
    <source>
        <strain evidence="2">IL3000</strain>
    </source>
</reference>
<name>G0UJA7_TRYCI</name>
<dbReference type="AlphaFoldDB" id="G0UJA7"/>
<keyword evidence="1" id="KW-0472">Membrane</keyword>
<accession>G0UJA7</accession>